<name>A0ABW7XE88_9MICO</name>
<comment type="caution">
    <text evidence="1">The sequence shown here is derived from an EMBL/GenBank/DDBJ whole genome shotgun (WGS) entry which is preliminary data.</text>
</comment>
<protein>
    <submittedName>
        <fullName evidence="1">DUF6098 family protein</fullName>
    </submittedName>
</protein>
<evidence type="ECO:0000313" key="1">
    <source>
        <dbReference type="EMBL" id="MFI2485807.1"/>
    </source>
</evidence>
<dbReference type="InterPro" id="IPR046080">
    <property type="entry name" value="DUF6098"/>
</dbReference>
<accession>A0ABW7XE88</accession>
<dbReference type="Pfam" id="PF19593">
    <property type="entry name" value="DUF6098"/>
    <property type="match status" value="1"/>
</dbReference>
<reference evidence="1 2" key="1">
    <citation type="submission" date="2024-10" db="EMBL/GenBank/DDBJ databases">
        <title>The Natural Products Discovery Center: Release of the First 8490 Sequenced Strains for Exploring Actinobacteria Biosynthetic Diversity.</title>
        <authorList>
            <person name="Kalkreuter E."/>
            <person name="Kautsar S.A."/>
            <person name="Yang D."/>
            <person name="Bader C.D."/>
            <person name="Teijaro C.N."/>
            <person name="Fluegel L."/>
            <person name="Davis C.M."/>
            <person name="Simpson J.R."/>
            <person name="Lauterbach L."/>
            <person name="Steele A.D."/>
            <person name="Gui C."/>
            <person name="Meng S."/>
            <person name="Li G."/>
            <person name="Viehrig K."/>
            <person name="Ye F."/>
            <person name="Su P."/>
            <person name="Kiefer A.F."/>
            <person name="Nichols A."/>
            <person name="Cepeda A.J."/>
            <person name="Yan W."/>
            <person name="Fan B."/>
            <person name="Jiang Y."/>
            <person name="Adhikari A."/>
            <person name="Zheng C.-J."/>
            <person name="Schuster L."/>
            <person name="Cowan T.M."/>
            <person name="Smanski M.J."/>
            <person name="Chevrette M.G."/>
            <person name="De Carvalho L.P.S."/>
            <person name="Shen B."/>
        </authorList>
    </citation>
    <scope>NUCLEOTIDE SEQUENCE [LARGE SCALE GENOMIC DNA]</scope>
    <source>
        <strain evidence="1 2">NPDC019481</strain>
    </source>
</reference>
<sequence length="148" mass="16194">MRAPVLWDKGMPPDVPRLGSLAEVAELVQALAPVYVRFSAGPEADRAAVSRDHESGCLMPGLSVNPMTPEPWWTRPVEHWVARQLRQYAHLMVRERFPWLLTGEVAARGPDCEPLLIGITPLAFLAPSVVEEAGALYRQAFAPGADGT</sequence>
<gene>
    <name evidence="1" type="ORF">ACH47X_02800</name>
</gene>
<dbReference type="EMBL" id="JBIRYI010000001">
    <property type="protein sequence ID" value="MFI2485807.1"/>
    <property type="molecule type" value="Genomic_DNA"/>
</dbReference>
<organism evidence="1 2">
    <name type="scientific">Promicromonospora kroppenstedtii</name>
    <dbReference type="NCBI Taxonomy" id="440482"/>
    <lineage>
        <taxon>Bacteria</taxon>
        <taxon>Bacillati</taxon>
        <taxon>Actinomycetota</taxon>
        <taxon>Actinomycetes</taxon>
        <taxon>Micrococcales</taxon>
        <taxon>Promicromonosporaceae</taxon>
        <taxon>Promicromonospora</taxon>
    </lineage>
</organism>
<evidence type="ECO:0000313" key="2">
    <source>
        <dbReference type="Proteomes" id="UP001611580"/>
    </source>
</evidence>
<keyword evidence="2" id="KW-1185">Reference proteome</keyword>
<dbReference type="RefSeq" id="WP_397401168.1">
    <property type="nucleotide sequence ID" value="NZ_JBIRYI010000001.1"/>
</dbReference>
<proteinExistence type="predicted"/>
<dbReference type="Proteomes" id="UP001611580">
    <property type="component" value="Unassembled WGS sequence"/>
</dbReference>